<dbReference type="AlphaFoldDB" id="A0A210QYD0"/>
<name>A0A210QYD0_MIZYE</name>
<reference evidence="2 3" key="1">
    <citation type="journal article" date="2017" name="Nat. Ecol. Evol.">
        <title>Scallop genome provides insights into evolution of bilaterian karyotype and development.</title>
        <authorList>
            <person name="Wang S."/>
            <person name="Zhang J."/>
            <person name="Jiao W."/>
            <person name="Li J."/>
            <person name="Xun X."/>
            <person name="Sun Y."/>
            <person name="Guo X."/>
            <person name="Huan P."/>
            <person name="Dong B."/>
            <person name="Zhang L."/>
            <person name="Hu X."/>
            <person name="Sun X."/>
            <person name="Wang J."/>
            <person name="Zhao C."/>
            <person name="Wang Y."/>
            <person name="Wang D."/>
            <person name="Huang X."/>
            <person name="Wang R."/>
            <person name="Lv J."/>
            <person name="Li Y."/>
            <person name="Zhang Z."/>
            <person name="Liu B."/>
            <person name="Lu W."/>
            <person name="Hui Y."/>
            <person name="Liang J."/>
            <person name="Zhou Z."/>
            <person name="Hou R."/>
            <person name="Li X."/>
            <person name="Liu Y."/>
            <person name="Li H."/>
            <person name="Ning X."/>
            <person name="Lin Y."/>
            <person name="Zhao L."/>
            <person name="Xing Q."/>
            <person name="Dou J."/>
            <person name="Li Y."/>
            <person name="Mao J."/>
            <person name="Guo H."/>
            <person name="Dou H."/>
            <person name="Li T."/>
            <person name="Mu C."/>
            <person name="Jiang W."/>
            <person name="Fu Q."/>
            <person name="Fu X."/>
            <person name="Miao Y."/>
            <person name="Liu J."/>
            <person name="Yu Q."/>
            <person name="Li R."/>
            <person name="Liao H."/>
            <person name="Li X."/>
            <person name="Kong Y."/>
            <person name="Jiang Z."/>
            <person name="Chourrout D."/>
            <person name="Li R."/>
            <person name="Bao Z."/>
        </authorList>
    </citation>
    <scope>NUCLEOTIDE SEQUENCE [LARGE SCALE GENOMIC DNA]</scope>
    <source>
        <strain evidence="2 3">PY_sf001</strain>
    </source>
</reference>
<evidence type="ECO:0000313" key="2">
    <source>
        <dbReference type="EMBL" id="OWF53767.1"/>
    </source>
</evidence>
<protein>
    <submittedName>
        <fullName evidence="2">Uncharacterized protein</fullName>
    </submittedName>
</protein>
<sequence>MEGEAINEHRATVLPKFRSRTYSGSNYSDCSDHSRDSTDSTDTIKTISRDKLPKGSDIFQKVLDELRPKPVEVPVKAERPIQGIMSKSTRAKQKASLRAVACTIRFKKMFEASHPHSSSGAMAKI</sequence>
<dbReference type="EMBL" id="NEDP02001215">
    <property type="protein sequence ID" value="OWF53767.1"/>
    <property type="molecule type" value="Genomic_DNA"/>
</dbReference>
<dbReference type="Proteomes" id="UP000242188">
    <property type="component" value="Unassembled WGS sequence"/>
</dbReference>
<comment type="caution">
    <text evidence="2">The sequence shown here is derived from an EMBL/GenBank/DDBJ whole genome shotgun (WGS) entry which is preliminary data.</text>
</comment>
<organism evidence="2 3">
    <name type="scientific">Mizuhopecten yessoensis</name>
    <name type="common">Japanese scallop</name>
    <name type="synonym">Patinopecten yessoensis</name>
    <dbReference type="NCBI Taxonomy" id="6573"/>
    <lineage>
        <taxon>Eukaryota</taxon>
        <taxon>Metazoa</taxon>
        <taxon>Spiralia</taxon>
        <taxon>Lophotrochozoa</taxon>
        <taxon>Mollusca</taxon>
        <taxon>Bivalvia</taxon>
        <taxon>Autobranchia</taxon>
        <taxon>Pteriomorphia</taxon>
        <taxon>Pectinida</taxon>
        <taxon>Pectinoidea</taxon>
        <taxon>Pectinidae</taxon>
        <taxon>Mizuhopecten</taxon>
    </lineage>
</organism>
<accession>A0A210QYD0</accession>
<gene>
    <name evidence="2" type="ORF">KP79_PYT08436</name>
</gene>
<evidence type="ECO:0000313" key="3">
    <source>
        <dbReference type="Proteomes" id="UP000242188"/>
    </source>
</evidence>
<keyword evidence="3" id="KW-1185">Reference proteome</keyword>
<feature type="region of interest" description="Disordered" evidence="1">
    <location>
        <begin position="17"/>
        <end position="46"/>
    </location>
</feature>
<evidence type="ECO:0000256" key="1">
    <source>
        <dbReference type="SAM" id="MobiDB-lite"/>
    </source>
</evidence>
<proteinExistence type="predicted"/>